<sequence>MDSSTTYIDTRIANNFNPDILPPGGWHTAEVCGESKTTQQPSERIWNTVLVTEPPGSRASQPKQQKQQQRAPTKPPEPPVLTHRNPHDQFSFEKINNWTISQIDDSMGKSSMRRSFPQKAIVEPSAVQAAPSPASSAPFPQSPPPLNDKKLRFSLSDEMKEKLSRSYENIPFDPDDDRLPAPGGIQAVSFNAEKLQGWTIMNLRETPLPYEMLEKENQIPGEMFITYVEDGKLKIVFLQKQTNILQKEYEKDIIRLDEYKNQNGVHSNGESANSNGQKSFSESSQFIEDTRRESQTINGYAPSKGLVNYGDSGKLVQTNNNRRESQVSNASNDGPPKGLLKHQDSMMMIQPANNRRESNNNVVVTIGPAESSSNRRESVQMVQPNDGRRDSQLNGTTNGFPDQKEPVNRPESHFSLAGSVKDWSLEPRDGEQTTQGVPSTSTAGAEQQEETPPVATQVLVNGQHYYVTKEDNAEAPRSTLRKIDSSPPSTIHPVSGPEQPTGPPDRPPPSYEVLDTVPKLPLEDNGRRRESDVSSVMSSVRASISATDDVLVQVTKGEGKSLHVNVRPPEGMSAGDIELDLDLAVLSDSEEKEVIADLEAIAAEESKAEHRREEPIAEELGEGQTSLEYRREEPIIEELGEEQLIVADRREEDPPRLEDQLKEILRKDEAGSVKSSASKESQRKKKKAQMKGSTRSNGVESVTSSINSENHRNTEKKKMRWSNLSRQQRQPQAPVENGARDATSTETIDEASQSSGKRGYKKSNKSTNGQSGLARLTTESWWQVPSSLVRERWRLVFARIMPLKYLRKRGLVLKKWTFRHFGRLKRKKRSSSPSSNESSPSQRRKQEDDQGTVAADDEFDFPNIEAHKLDTSVARGKAELSKRRSTKPRRKPTRQRSTSGNEDSNDFGFSIAPEAKENRQPAISNELNGSVDSLDRDDVFNQNTVAASVSPNRQPSAASAALGERLPSPDWVTVSFAQGQEPQMSPTKPLTDPPSSFSWTTVKHSATHDSHLQPPNRSKEPSPKASPNRSPRSSPIPAKEVSKEEPAGDPLSPEWTTITHRQSVQERHTISSKVKGFALPGLTSGGSSRSGSNKPSPASPEHFLQSPTAGSPQARPAASPTKTGVLIPGLEELESSPLKHTPTKEKYPSPPEEATVPSWAKDTQLKKVRTPEEMSPPEEPEEKEGPWTKQAQLKKSGGKDTKKEKTQEKAAPDWAKKAEEKTKRMQTMVESSAEREKSAERAAPDWAKQAEEKTKRVQTITELSKEKEVERAAPDWAKQAEEKTKRVLDIAESSRDKQPDQSTPEWANRAKHMTARVKSNKVLVELETKKENSNVETNLPPLKQLARTPESNGEFDARNGDKTGSWFSETKLKKTRPGSGSGGGTTESAKSPSWIEQSRKKSQRCNALIETADPEKRLERKLSGSADEEPKAPFVREVSLRSRKNSDKSGGDISPGELAQIPDWKVQLQKRKKEQGAAEENQSRTPTTIPPDLQSNIEKQYQVSKSAENLLDVERAFIDPPRCSETKPSVESEKTDSCTKEKVTRVKSCPENDPEKEIHPVKKLFKQFSAHFFTAKAPEVRGDPGTKSHLDELKGRDSQVSAQPVEEPVWKKEIRRRKSQVRHEGYTEPSEPSATSPPTLPPGNVPMPPKSKEAEEPPPEPAWKRELSRRRREGRYQTQIITSDSKDSPDSPANWLQKLRSRPQSAAPNSDESADPDSPVHRPRSRPRPAGVDLTTSMQAEPVWKQEAERKRNRFQRVGRKMTAKFNQDL</sequence>
<feature type="compositionally biased region" description="Low complexity" evidence="1">
    <location>
        <begin position="533"/>
        <end position="542"/>
    </location>
</feature>
<feature type="region of interest" description="Disordered" evidence="1">
    <location>
        <begin position="1575"/>
        <end position="1770"/>
    </location>
</feature>
<feature type="compositionally biased region" description="Low complexity" evidence="1">
    <location>
        <begin position="831"/>
        <end position="841"/>
    </location>
</feature>
<feature type="compositionally biased region" description="Low complexity" evidence="1">
    <location>
        <begin position="1627"/>
        <end position="1637"/>
    </location>
</feature>
<feature type="compositionally biased region" description="Polar residues" evidence="1">
    <location>
        <begin position="940"/>
        <end position="957"/>
    </location>
</feature>
<feature type="compositionally biased region" description="Polar residues" evidence="1">
    <location>
        <begin position="691"/>
        <end position="708"/>
    </location>
</feature>
<feature type="compositionally biased region" description="Basic and acidic residues" evidence="1">
    <location>
        <begin position="647"/>
        <end position="671"/>
    </location>
</feature>
<feature type="compositionally biased region" description="Polar residues" evidence="1">
    <location>
        <begin position="975"/>
        <end position="1004"/>
    </location>
</feature>
<feature type="region of interest" description="Disordered" evidence="1">
    <location>
        <begin position="1328"/>
        <end position="1501"/>
    </location>
</feature>
<feature type="compositionally biased region" description="Polar residues" evidence="1">
    <location>
        <begin position="742"/>
        <end position="756"/>
    </location>
</feature>
<reference evidence="2" key="1">
    <citation type="journal article" date="2008" name="Nature">
        <title>The amphioxus genome and the evolution of the chordate karyotype.</title>
        <authorList>
            <consortium name="US DOE Joint Genome Institute (JGI-PGF)"/>
            <person name="Putnam N.H."/>
            <person name="Butts T."/>
            <person name="Ferrier D.E.K."/>
            <person name="Furlong R.F."/>
            <person name="Hellsten U."/>
            <person name="Kawashima T."/>
            <person name="Robinson-Rechavi M."/>
            <person name="Shoguchi E."/>
            <person name="Terry A."/>
            <person name="Yu J.-K."/>
            <person name="Benito-Gutierrez E.L."/>
            <person name="Dubchak I."/>
            <person name="Garcia-Fernandez J."/>
            <person name="Gibson-Brown J.J."/>
            <person name="Grigoriev I.V."/>
            <person name="Horton A.C."/>
            <person name="de Jong P.J."/>
            <person name="Jurka J."/>
            <person name="Kapitonov V.V."/>
            <person name="Kohara Y."/>
            <person name="Kuroki Y."/>
            <person name="Lindquist E."/>
            <person name="Lucas S."/>
            <person name="Osoegawa K."/>
            <person name="Pennacchio L.A."/>
            <person name="Salamov A.A."/>
            <person name="Satou Y."/>
            <person name="Sauka-Spengler T."/>
            <person name="Schmutz J."/>
            <person name="Shin-I T."/>
            <person name="Toyoda A."/>
            <person name="Bronner-Fraser M."/>
            <person name="Fujiyama A."/>
            <person name="Holland L.Z."/>
            <person name="Holland P.W.H."/>
            <person name="Satoh N."/>
            <person name="Rokhsar D.S."/>
        </authorList>
    </citation>
    <scope>NUCLEOTIDE SEQUENCE [LARGE SCALE GENOMIC DNA]</scope>
    <source>
        <strain evidence="2">S238N-H82</strain>
        <tissue evidence="2">Testes</tissue>
    </source>
</reference>
<feature type="compositionally biased region" description="Basic and acidic residues" evidence="1">
    <location>
        <begin position="1232"/>
        <end position="1255"/>
    </location>
</feature>
<feature type="region of interest" description="Disordered" evidence="1">
    <location>
        <begin position="605"/>
        <end position="771"/>
    </location>
</feature>
<gene>
    <name evidence="2" type="ORF">BRAFLDRAFT_130905</name>
</gene>
<feature type="compositionally biased region" description="Basic residues" evidence="1">
    <location>
        <begin position="883"/>
        <end position="894"/>
    </location>
</feature>
<evidence type="ECO:0000256" key="1">
    <source>
        <dbReference type="SAM" id="MobiDB-lite"/>
    </source>
</evidence>
<feature type="compositionally biased region" description="Polar residues" evidence="1">
    <location>
        <begin position="1483"/>
        <end position="1501"/>
    </location>
</feature>
<dbReference type="EMBL" id="GG666468">
    <property type="protein sequence ID" value="EEN68099.1"/>
    <property type="molecule type" value="Genomic_DNA"/>
</dbReference>
<feature type="compositionally biased region" description="Basic and acidic residues" evidence="1">
    <location>
        <begin position="1006"/>
        <end position="1022"/>
    </location>
</feature>
<feature type="compositionally biased region" description="Basic residues" evidence="1">
    <location>
        <begin position="1751"/>
        <end position="1763"/>
    </location>
</feature>
<feature type="compositionally biased region" description="Basic and acidic residues" evidence="1">
    <location>
        <begin position="1438"/>
        <end position="1450"/>
    </location>
</feature>
<feature type="compositionally biased region" description="Polar residues" evidence="1">
    <location>
        <begin position="264"/>
        <end position="287"/>
    </location>
</feature>
<feature type="region of interest" description="Disordered" evidence="1">
    <location>
        <begin position="123"/>
        <end position="148"/>
    </location>
</feature>
<feature type="compositionally biased region" description="Basic and acidic residues" evidence="1">
    <location>
        <begin position="1197"/>
        <end position="1223"/>
    </location>
</feature>
<feature type="compositionally biased region" description="Basic and acidic residues" evidence="1">
    <location>
        <begin position="605"/>
        <end position="615"/>
    </location>
</feature>
<feature type="compositionally biased region" description="Basic and acidic residues" evidence="1">
    <location>
        <begin position="1413"/>
        <end position="1422"/>
    </location>
</feature>
<feature type="compositionally biased region" description="Low complexity" evidence="1">
    <location>
        <begin position="1023"/>
        <end position="1038"/>
    </location>
</feature>
<feature type="compositionally biased region" description="Polar residues" evidence="1">
    <location>
        <begin position="315"/>
        <end position="332"/>
    </location>
</feature>
<feature type="compositionally biased region" description="Polar residues" evidence="1">
    <location>
        <begin position="722"/>
        <end position="731"/>
    </location>
</feature>
<protein>
    <submittedName>
        <fullName evidence="2">Uncharacterized protein</fullName>
    </submittedName>
</protein>
<feature type="compositionally biased region" description="Pro residues" evidence="1">
    <location>
        <begin position="1638"/>
        <end position="1649"/>
    </location>
</feature>
<feature type="compositionally biased region" description="Basic and acidic residues" evidence="1">
    <location>
        <begin position="402"/>
        <end position="412"/>
    </location>
</feature>
<feature type="compositionally biased region" description="Polar residues" evidence="1">
    <location>
        <begin position="1702"/>
        <end position="1711"/>
    </location>
</feature>
<feature type="region of interest" description="Disordered" evidence="1">
    <location>
        <begin position="468"/>
        <end position="542"/>
    </location>
</feature>
<name>C3XVH3_BRAFL</name>
<feature type="compositionally biased region" description="Polar residues" evidence="1">
    <location>
        <begin position="1387"/>
        <end position="1396"/>
    </location>
</feature>
<feature type="compositionally biased region" description="Basic and acidic residues" evidence="1">
    <location>
        <begin position="865"/>
        <end position="882"/>
    </location>
</feature>
<proteinExistence type="predicted"/>
<feature type="compositionally biased region" description="Basic and acidic residues" evidence="1">
    <location>
        <begin position="521"/>
        <end position="532"/>
    </location>
</feature>
<organism>
    <name type="scientific">Branchiostoma floridae</name>
    <name type="common">Florida lancelet</name>
    <name type="synonym">Amphioxus</name>
    <dbReference type="NCBI Taxonomy" id="7739"/>
    <lineage>
        <taxon>Eukaryota</taxon>
        <taxon>Metazoa</taxon>
        <taxon>Chordata</taxon>
        <taxon>Cephalochordata</taxon>
        <taxon>Leptocardii</taxon>
        <taxon>Amphioxiformes</taxon>
        <taxon>Branchiostomatidae</taxon>
        <taxon>Branchiostoma</taxon>
    </lineage>
</organism>
<feature type="region of interest" description="Disordered" evidence="1">
    <location>
        <begin position="14"/>
        <end position="87"/>
    </location>
</feature>
<feature type="compositionally biased region" description="Low complexity" evidence="1">
    <location>
        <begin position="124"/>
        <end position="139"/>
    </location>
</feature>
<feature type="region of interest" description="Disordered" evidence="1">
    <location>
        <begin position="367"/>
        <end position="453"/>
    </location>
</feature>
<feature type="compositionally biased region" description="Low complexity" evidence="1">
    <location>
        <begin position="1080"/>
        <end position="1096"/>
    </location>
</feature>
<feature type="region of interest" description="Disordered" evidence="1">
    <location>
        <begin position="1520"/>
        <end position="1539"/>
    </location>
</feature>
<feature type="compositionally biased region" description="Polar residues" evidence="1">
    <location>
        <begin position="921"/>
        <end position="931"/>
    </location>
</feature>
<feature type="compositionally biased region" description="Basic and acidic residues" evidence="1">
    <location>
        <begin position="1578"/>
        <end position="1597"/>
    </location>
</feature>
<accession>C3XVH3</accession>
<feature type="compositionally biased region" description="Basic and acidic residues" evidence="1">
    <location>
        <begin position="1163"/>
        <end position="1172"/>
    </location>
</feature>
<feature type="compositionally biased region" description="Low complexity" evidence="1">
    <location>
        <begin position="57"/>
        <end position="72"/>
    </location>
</feature>
<feature type="compositionally biased region" description="Polar residues" evidence="1">
    <location>
        <begin position="432"/>
        <end position="445"/>
    </location>
</feature>
<feature type="compositionally biased region" description="Pro residues" evidence="1">
    <location>
        <begin position="500"/>
        <end position="510"/>
    </location>
</feature>
<feature type="region of interest" description="Disordered" evidence="1">
    <location>
        <begin position="264"/>
        <end position="341"/>
    </location>
</feature>
<evidence type="ECO:0000313" key="2">
    <source>
        <dbReference type="EMBL" id="EEN68099.1"/>
    </source>
</evidence>
<feature type="region of interest" description="Disordered" evidence="1">
    <location>
        <begin position="823"/>
        <end position="1314"/>
    </location>
</feature>
<feature type="compositionally biased region" description="Basic and acidic residues" evidence="1">
    <location>
        <begin position="1263"/>
        <end position="1299"/>
    </location>
</feature>
<dbReference type="InParanoid" id="C3XVH3"/>